<reference evidence="2 3" key="1">
    <citation type="submission" date="2024-01" db="EMBL/GenBank/DDBJ databases">
        <title>Unpublished Manusciprt.</title>
        <authorList>
            <person name="Duman M."/>
            <person name="Valdes E.G."/>
            <person name="Ajmi N."/>
            <person name="Altun S."/>
            <person name="Saticioglu I.B."/>
        </authorList>
    </citation>
    <scope>NUCLEOTIDE SEQUENCE [LARGE SCALE GENOMIC DNA]</scope>
    <source>
        <strain evidence="2 3">148P</strain>
    </source>
</reference>
<sequence length="306" mass="31657">MNPTLKHLSLALLLAGLPLAAHAAPAAKAAAQQGSGITVLASLPVTYGLGSLLLDGTSVQLQRAAPDNLPASRQPSYFSGRGAASLQKAAGKADAVIGLRSIWSDDPLYPVARRSNIRIVEIDAARPVDGALPGIAAQGDNVIAGYPWLNPSNMGRMADVMANDLGRLSPADQTKIQANLAGLKRQLLDLSASSEAKLAEADNLSVVNLSDRLGYLIGGLNLDLIDHPQVVDDKWSEEQLKHLGEELKAQDVALVLHHKQPPEAVAQVIAASGARLVVVDTDGADSLAGLKAGVESVVAALTGSKG</sequence>
<dbReference type="EMBL" id="JAZDQJ010000014">
    <property type="protein sequence ID" value="MEE1934381.1"/>
    <property type="molecule type" value="Genomic_DNA"/>
</dbReference>
<dbReference type="InterPro" id="IPR050492">
    <property type="entry name" value="Bact_metal-bind_prot9"/>
</dbReference>
<evidence type="ECO:0000313" key="3">
    <source>
        <dbReference type="Proteomes" id="UP001335100"/>
    </source>
</evidence>
<feature type="signal peptide" evidence="1">
    <location>
        <begin position="1"/>
        <end position="23"/>
    </location>
</feature>
<proteinExistence type="predicted"/>
<dbReference type="Gene3D" id="3.40.50.1980">
    <property type="entry name" value="Nitrogenase molybdenum iron protein domain"/>
    <property type="match status" value="1"/>
</dbReference>
<dbReference type="Pfam" id="PF01297">
    <property type="entry name" value="ZnuA"/>
    <property type="match status" value="1"/>
</dbReference>
<gene>
    <name evidence="2" type="ORF">V0R50_14205</name>
</gene>
<evidence type="ECO:0000256" key="1">
    <source>
        <dbReference type="SAM" id="SignalP"/>
    </source>
</evidence>
<name>A0ABU7HSC7_9PSED</name>
<dbReference type="PANTHER" id="PTHR42953">
    <property type="entry name" value="HIGH-AFFINITY ZINC UPTAKE SYSTEM PROTEIN ZNUA-RELATED"/>
    <property type="match status" value="1"/>
</dbReference>
<feature type="chain" id="PRO_5045137142" evidence="1">
    <location>
        <begin position="24"/>
        <end position="306"/>
    </location>
</feature>
<keyword evidence="3" id="KW-1185">Reference proteome</keyword>
<dbReference type="InterPro" id="IPR006127">
    <property type="entry name" value="ZnuA-like"/>
</dbReference>
<dbReference type="SUPFAM" id="SSF53807">
    <property type="entry name" value="Helical backbone' metal receptor"/>
    <property type="match status" value="1"/>
</dbReference>
<dbReference type="Proteomes" id="UP001335100">
    <property type="component" value="Unassembled WGS sequence"/>
</dbReference>
<accession>A0ABU7HSC7</accession>
<dbReference type="PANTHER" id="PTHR42953:SF4">
    <property type="entry name" value="METAL ABC TRANSPORTER SUBSTRATE-BINDING PROTEIN"/>
    <property type="match status" value="1"/>
</dbReference>
<dbReference type="RefSeq" id="WP_330075155.1">
    <property type="nucleotide sequence ID" value="NZ_JAZDQJ010000014.1"/>
</dbReference>
<organism evidence="2 3">
    <name type="scientific">Pseudomonas ulcerans</name>
    <dbReference type="NCBI Taxonomy" id="3115852"/>
    <lineage>
        <taxon>Bacteria</taxon>
        <taxon>Pseudomonadati</taxon>
        <taxon>Pseudomonadota</taxon>
        <taxon>Gammaproteobacteria</taxon>
        <taxon>Pseudomonadales</taxon>
        <taxon>Pseudomonadaceae</taxon>
        <taxon>Pseudomonas</taxon>
    </lineage>
</organism>
<comment type="caution">
    <text evidence="2">The sequence shown here is derived from an EMBL/GenBank/DDBJ whole genome shotgun (WGS) entry which is preliminary data.</text>
</comment>
<protein>
    <submittedName>
        <fullName evidence="2">Zinc ABC transporter substrate-binding protein</fullName>
    </submittedName>
</protein>
<evidence type="ECO:0000313" key="2">
    <source>
        <dbReference type="EMBL" id="MEE1934381.1"/>
    </source>
</evidence>
<keyword evidence="1" id="KW-0732">Signal</keyword>